<dbReference type="GO" id="GO:0005739">
    <property type="term" value="C:mitochondrion"/>
    <property type="evidence" value="ECO:0007669"/>
    <property type="project" value="TreeGrafter"/>
</dbReference>
<dbReference type="Pfam" id="PF13489">
    <property type="entry name" value="Methyltransf_23"/>
    <property type="match status" value="1"/>
</dbReference>
<evidence type="ECO:0000256" key="1">
    <source>
        <dbReference type="ARBA" id="ARBA00022603"/>
    </source>
</evidence>
<reference evidence="5" key="1">
    <citation type="submission" date="2023-06" db="EMBL/GenBank/DDBJ databases">
        <title>Survivors Of The Sea: Transcriptome response of Skeletonema marinoi to long-term dormancy.</title>
        <authorList>
            <person name="Pinder M.I.M."/>
            <person name="Kourtchenko O."/>
            <person name="Robertson E.K."/>
            <person name="Larsson T."/>
            <person name="Maumus F."/>
            <person name="Osuna-Cruz C.M."/>
            <person name="Vancaester E."/>
            <person name="Stenow R."/>
            <person name="Vandepoele K."/>
            <person name="Ploug H."/>
            <person name="Bruchert V."/>
            <person name="Godhe A."/>
            <person name="Topel M."/>
        </authorList>
    </citation>
    <scope>NUCLEOTIDE SEQUENCE</scope>
    <source>
        <strain evidence="5">R05AC</strain>
    </source>
</reference>
<comment type="caution">
    <text evidence="5">The sequence shown here is derived from an EMBL/GenBank/DDBJ whole genome shotgun (WGS) entry which is preliminary data.</text>
</comment>
<dbReference type="GO" id="GO:0010420">
    <property type="term" value="F:polyprenyldihydroxybenzoate methyltransferase activity"/>
    <property type="evidence" value="ECO:0007669"/>
    <property type="project" value="UniProtKB-EC"/>
</dbReference>
<evidence type="ECO:0000256" key="2">
    <source>
        <dbReference type="ARBA" id="ARBA00022679"/>
    </source>
</evidence>
<keyword evidence="2 5" id="KW-0808">Transferase</keyword>
<dbReference type="PANTHER" id="PTHR43464">
    <property type="entry name" value="METHYLTRANSFERASE"/>
    <property type="match status" value="1"/>
</dbReference>
<keyword evidence="5" id="KW-0830">Ubiquinone</keyword>
<name>A0AAD8Y1H8_9STRA</name>
<dbReference type="Proteomes" id="UP001224775">
    <property type="component" value="Unassembled WGS sequence"/>
</dbReference>
<dbReference type="GO" id="GO:0032259">
    <property type="term" value="P:methylation"/>
    <property type="evidence" value="ECO:0007669"/>
    <property type="project" value="UniProtKB-KW"/>
</dbReference>
<evidence type="ECO:0000256" key="3">
    <source>
        <dbReference type="ARBA" id="ARBA00022691"/>
    </source>
</evidence>
<dbReference type="SUPFAM" id="SSF53335">
    <property type="entry name" value="S-adenosyl-L-methionine-dependent methyltransferases"/>
    <property type="match status" value="1"/>
</dbReference>
<dbReference type="AlphaFoldDB" id="A0AAD8Y1H8"/>
<keyword evidence="1 5" id="KW-0489">Methyltransferase</keyword>
<gene>
    <name evidence="5" type="ORF">QTG54_012202</name>
</gene>
<feature type="region of interest" description="Disordered" evidence="4">
    <location>
        <begin position="37"/>
        <end position="74"/>
    </location>
</feature>
<sequence length="366" mass="39899">MMAKRLLLRHATRPPSCILHCISRSNLVRNLASVSSNHNNEEANGSSSSNPTKSPTSPSIGNNSSTFNNNSNANPNEVNKFSSFASHWWDSRANPLVGMNPIRIKFLRDVVDSFQPSSAAAADTTAAPNIQLPLHNKRILDIGCGGGLLTESLSRLGASLVVGVDASTHVVEVAKRHSFHENSRLVLPSSLQDDRDIRYIGGITVEELANSWLNEHEKEQTSSSSSSQQQQHQLFDIITALEIIEHVPNPPSLLHAAKSLLKPNGILLVSTINRTVKSYGLAIVAAEYISGKVPIGTHTWDMFWSPAEVEQMICSSSQSSNSGDGRMTQIALSGMVLQPPFINMEWKLDGSDTDVNWIGAYQKEQV</sequence>
<evidence type="ECO:0000313" key="6">
    <source>
        <dbReference type="Proteomes" id="UP001224775"/>
    </source>
</evidence>
<dbReference type="Gene3D" id="3.40.50.150">
    <property type="entry name" value="Vaccinia Virus protein VP39"/>
    <property type="match status" value="1"/>
</dbReference>
<keyword evidence="3" id="KW-0949">S-adenosyl-L-methionine</keyword>
<keyword evidence="6" id="KW-1185">Reference proteome</keyword>
<protein>
    <submittedName>
        <fullName evidence="5">Ubiquinone biosynthesis O-methyltransferase</fullName>
        <ecNumber evidence="5">2.1.1.114</ecNumber>
    </submittedName>
</protein>
<dbReference type="CDD" id="cd02440">
    <property type="entry name" value="AdoMet_MTases"/>
    <property type="match status" value="1"/>
</dbReference>
<evidence type="ECO:0000313" key="5">
    <source>
        <dbReference type="EMBL" id="KAK1737335.1"/>
    </source>
</evidence>
<organism evidence="5 6">
    <name type="scientific">Skeletonema marinoi</name>
    <dbReference type="NCBI Taxonomy" id="267567"/>
    <lineage>
        <taxon>Eukaryota</taxon>
        <taxon>Sar</taxon>
        <taxon>Stramenopiles</taxon>
        <taxon>Ochrophyta</taxon>
        <taxon>Bacillariophyta</taxon>
        <taxon>Coscinodiscophyceae</taxon>
        <taxon>Thalassiosirophycidae</taxon>
        <taxon>Thalassiosirales</taxon>
        <taxon>Skeletonemataceae</taxon>
        <taxon>Skeletonema</taxon>
        <taxon>Skeletonema marinoi-dohrnii complex</taxon>
    </lineage>
</organism>
<proteinExistence type="predicted"/>
<dbReference type="EC" id="2.1.1.114" evidence="5"/>
<dbReference type="EMBL" id="JATAAI010000026">
    <property type="protein sequence ID" value="KAK1737335.1"/>
    <property type="molecule type" value="Genomic_DNA"/>
</dbReference>
<evidence type="ECO:0000256" key="4">
    <source>
        <dbReference type="SAM" id="MobiDB-lite"/>
    </source>
</evidence>
<dbReference type="InterPro" id="IPR029063">
    <property type="entry name" value="SAM-dependent_MTases_sf"/>
</dbReference>
<dbReference type="PANTHER" id="PTHR43464:SF19">
    <property type="entry name" value="UBIQUINONE BIOSYNTHESIS O-METHYLTRANSFERASE, MITOCHONDRIAL"/>
    <property type="match status" value="1"/>
</dbReference>
<accession>A0AAD8Y1H8</accession>